<dbReference type="AlphaFoldDB" id="G0EQ87"/>
<dbReference type="HOGENOM" id="CLU_2535951_0_0_12"/>
<gene>
    <name evidence="1" type="ordered locus">Bint_2751</name>
</gene>
<proteinExistence type="predicted"/>
<dbReference type="PATRIC" id="fig|1045858.4.peg.2750"/>
<reference evidence="1 2" key="1">
    <citation type="journal article" date="2011" name="BMC Genomics">
        <title>Complete genome sequence of Brachyspira intermedia reveals unique genomic features in Brachyspira species and phage-mediated horizontal gene transfer.</title>
        <authorList>
            <person name="Hafstrom T."/>
            <person name="Jansson D.S."/>
            <person name="Segerman B."/>
        </authorList>
    </citation>
    <scope>NUCLEOTIDE SEQUENCE [LARGE SCALE GENOMIC DNA]</scope>
    <source>
        <strain evidence="2">ATCC 51140 / PWS/A</strain>
    </source>
</reference>
<dbReference type="EMBL" id="CP002874">
    <property type="protein sequence ID" value="AEM23345.1"/>
    <property type="molecule type" value="Genomic_DNA"/>
</dbReference>
<sequence length="83" mass="9348">MLGMKAIIIPKIKYPSTNRMINFSFNDKVIPTVLIVLIVKSTVINVKKNAIKKPSMILEVFFLINKNSNKNTNTALIMNTVNV</sequence>
<keyword evidence="2" id="KW-1185">Reference proteome</keyword>
<accession>G0EQ87</accession>
<evidence type="ECO:0000313" key="2">
    <source>
        <dbReference type="Proteomes" id="UP000008522"/>
    </source>
</evidence>
<organism evidence="1 2">
    <name type="scientific">Brachyspira intermedia (strain ATCC 51140 / PWS/A)</name>
    <name type="common">Serpulina intermedia</name>
    <dbReference type="NCBI Taxonomy" id="1045858"/>
    <lineage>
        <taxon>Bacteria</taxon>
        <taxon>Pseudomonadati</taxon>
        <taxon>Spirochaetota</taxon>
        <taxon>Spirochaetia</taxon>
        <taxon>Brachyspirales</taxon>
        <taxon>Brachyspiraceae</taxon>
        <taxon>Brachyspira</taxon>
    </lineage>
</organism>
<dbReference type="Proteomes" id="UP000008522">
    <property type="component" value="Chromosome"/>
</dbReference>
<dbReference type="KEGG" id="bip:Bint_2751"/>
<evidence type="ECO:0000313" key="1">
    <source>
        <dbReference type="EMBL" id="AEM23345.1"/>
    </source>
</evidence>
<name>G0EQ87_BRAIP</name>
<protein>
    <submittedName>
        <fullName evidence="1">Uncharacterized protein</fullName>
    </submittedName>
</protein>